<reference evidence="3 4" key="1">
    <citation type="submission" date="2020-04" db="EMBL/GenBank/DDBJ databases">
        <title>Paenibacillus algicola sp. nov., a novel marine bacterium producing alginate lyase.</title>
        <authorList>
            <person name="Huang H."/>
        </authorList>
    </citation>
    <scope>NUCLEOTIDE SEQUENCE [LARGE SCALE GENOMIC DNA]</scope>
    <source>
        <strain evidence="3 4">L7-75</strain>
    </source>
</reference>
<feature type="transmembrane region" description="Helical" evidence="2">
    <location>
        <begin position="305"/>
        <end position="324"/>
    </location>
</feature>
<feature type="transmembrane region" description="Helical" evidence="2">
    <location>
        <begin position="16"/>
        <end position="43"/>
    </location>
</feature>
<gene>
    <name evidence="3" type="ORF">HII30_01740</name>
</gene>
<evidence type="ECO:0000313" key="3">
    <source>
        <dbReference type="EMBL" id="NMO94509.1"/>
    </source>
</evidence>
<feature type="region of interest" description="Disordered" evidence="1">
    <location>
        <begin position="393"/>
        <end position="416"/>
    </location>
</feature>
<feature type="transmembrane region" description="Helical" evidence="2">
    <location>
        <begin position="270"/>
        <end position="293"/>
    </location>
</feature>
<dbReference type="RefSeq" id="WP_169503194.1">
    <property type="nucleotide sequence ID" value="NZ_JABBPN010000001.1"/>
</dbReference>
<organism evidence="3 4">
    <name type="scientific">Paenibacillus lemnae</name>
    <dbReference type="NCBI Taxonomy" id="1330551"/>
    <lineage>
        <taxon>Bacteria</taxon>
        <taxon>Bacillati</taxon>
        <taxon>Bacillota</taxon>
        <taxon>Bacilli</taxon>
        <taxon>Bacillales</taxon>
        <taxon>Paenibacillaceae</taxon>
        <taxon>Paenibacillus</taxon>
    </lineage>
</organism>
<sequence>MSTAIHEQRQPKMQPFYWILTFESIIIAMVIGLALIIGPFILLSLWPSPWMWLTLLAIPVGLLMSFMLFRNLRQRIWLNRHNDRFAIYDDHVEYTVWDKETKESRQESVPIRDIKEMYYGRHVMMYSYAYKETKFRERAPMAELWPVLHLVYRGGAGDRLLTVPFGQPDEANQWLNVLFPKGIQMWLSNIVIQNPDDPYAIDILREEENRVSAEFDGNVERQFRPYMDAQIEQERAQEHSRELTPEEEEILDDEIRQIEEMEKTRREKAVFVNIGSLAWMVFLLQFGLGWWIIRLAAECSIELDSFVIPGLILLGISMLFFLLVKRLRWQHMLVFWGASFLTWLVLDIAAGSEEEGSVLYEAGGALMGTSMLAPLGIWLTFLLGSFIRRRKDADRQEEARSKSQAEGSAAEETRNL</sequence>
<protein>
    <submittedName>
        <fullName evidence="3">DUF4229 domain-containing protein</fullName>
    </submittedName>
</protein>
<evidence type="ECO:0000313" key="4">
    <source>
        <dbReference type="Proteomes" id="UP000565468"/>
    </source>
</evidence>
<feature type="compositionally biased region" description="Basic and acidic residues" evidence="1">
    <location>
        <begin position="393"/>
        <end position="403"/>
    </location>
</feature>
<keyword evidence="2" id="KW-0472">Membrane</keyword>
<keyword evidence="4" id="KW-1185">Reference proteome</keyword>
<comment type="caution">
    <text evidence="3">The sequence shown here is derived from an EMBL/GenBank/DDBJ whole genome shotgun (WGS) entry which is preliminary data.</text>
</comment>
<feature type="transmembrane region" description="Helical" evidence="2">
    <location>
        <begin position="333"/>
        <end position="352"/>
    </location>
</feature>
<feature type="transmembrane region" description="Helical" evidence="2">
    <location>
        <begin position="49"/>
        <end position="69"/>
    </location>
</feature>
<proteinExistence type="predicted"/>
<keyword evidence="2" id="KW-0812">Transmembrane</keyword>
<dbReference type="EMBL" id="JABBPN010000001">
    <property type="protein sequence ID" value="NMO94509.1"/>
    <property type="molecule type" value="Genomic_DNA"/>
</dbReference>
<evidence type="ECO:0000256" key="2">
    <source>
        <dbReference type="SAM" id="Phobius"/>
    </source>
</evidence>
<keyword evidence="2" id="KW-1133">Transmembrane helix</keyword>
<dbReference type="Proteomes" id="UP000565468">
    <property type="component" value="Unassembled WGS sequence"/>
</dbReference>
<feature type="transmembrane region" description="Helical" evidence="2">
    <location>
        <begin position="364"/>
        <end position="387"/>
    </location>
</feature>
<accession>A0A848M2L4</accession>
<evidence type="ECO:0000256" key="1">
    <source>
        <dbReference type="SAM" id="MobiDB-lite"/>
    </source>
</evidence>
<name>A0A848M2L4_PAELE</name>
<dbReference type="AlphaFoldDB" id="A0A848M2L4"/>